<dbReference type="SMART" id="SM00367">
    <property type="entry name" value="LRR_CC"/>
    <property type="match status" value="4"/>
</dbReference>
<reference evidence="3 4" key="1">
    <citation type="submission" date="2020-08" db="EMBL/GenBank/DDBJ databases">
        <title>Plant Genome Project.</title>
        <authorList>
            <person name="Zhang R.-G."/>
        </authorList>
    </citation>
    <scope>NUCLEOTIDE SEQUENCE [LARGE SCALE GENOMIC DNA]</scope>
    <source>
        <tissue evidence="3">Rhizome</tissue>
    </source>
</reference>
<dbReference type="Pfam" id="PF12937">
    <property type="entry name" value="F-box-like"/>
    <property type="match status" value="1"/>
</dbReference>
<dbReference type="GO" id="GO:0005737">
    <property type="term" value="C:cytoplasm"/>
    <property type="evidence" value="ECO:0007669"/>
    <property type="project" value="TreeGrafter"/>
</dbReference>
<evidence type="ECO:0000256" key="1">
    <source>
        <dbReference type="SAM" id="MobiDB-lite"/>
    </source>
</evidence>
<evidence type="ECO:0000259" key="2">
    <source>
        <dbReference type="PROSITE" id="PS50181"/>
    </source>
</evidence>
<protein>
    <recommendedName>
        <fullName evidence="2">F-box domain-containing protein</fullName>
    </recommendedName>
</protein>
<dbReference type="PANTHER" id="PTHR13382:SF21">
    <property type="entry name" value="OS12G0601000 PROTEIN"/>
    <property type="match status" value="1"/>
</dbReference>
<sequence length="556" mass="61986">MLRHPAVTPVGRAPRPKSRGSYNCGHCGLPKRGHSCPTPEAPVPPRSSHRPRRALSFDDECDGEADALELVPVADQQIREEEEEEVEEEEVGWGGEWALPTTCMVEVLRRLSPRELTRAAAVCRGWRDCVRRVWRSAEELRICVSPRSEIGSVLRKCQGLTRLRLRMESDVDATLLACVAFSIPNLETFELNIAENAVNRITGDELGRFVADKQFLSSLKIEDCTNIGFLNLTSSSLSTLWLSNLHSISKVAFKCPNLREISLDFARQENDTTDLATMMEYLGRTCPRLKNIHIASIHLSNEVVLALTSANLRNLRMVSLVLGSRITDAAVTAIVSTYTNLELLDLSGSSITDSGIRMICNVFPKTLCRLLLALCQNITSSGIQFAAAKLPLLQLIDCGMSICRVNNQYQYKSCQPTSGPKGEVAEKFARFQKLIIKHANLRKLSLWGCSGLDSLYLNCPELNELNFNSCTNLHPERFLLQCPNLKNVHASGCQEMIIGAIRNQVSNEFVATGNHLPSKRLADGSKRVPVPHFVQQLSEEDKQKRKRLPHCVVHHD</sequence>
<dbReference type="PANTHER" id="PTHR13382">
    <property type="entry name" value="MITOCHONDRIAL ATP SYNTHASE COUPLING FACTOR B"/>
    <property type="match status" value="1"/>
</dbReference>
<dbReference type="FunFam" id="3.80.10.10:FF:000504">
    <property type="entry name" value="F-box family protein"/>
    <property type="match status" value="1"/>
</dbReference>
<dbReference type="SMART" id="SM00256">
    <property type="entry name" value="FBOX"/>
    <property type="match status" value="1"/>
</dbReference>
<dbReference type="AlphaFoldDB" id="A0A8J5EWF2"/>
<dbReference type="InterPro" id="IPR001810">
    <property type="entry name" value="F-box_dom"/>
</dbReference>
<evidence type="ECO:0000313" key="4">
    <source>
        <dbReference type="Proteomes" id="UP000734854"/>
    </source>
</evidence>
<name>A0A8J5EWF2_ZINOF</name>
<dbReference type="Proteomes" id="UP000734854">
    <property type="component" value="Unassembled WGS sequence"/>
</dbReference>
<dbReference type="EMBL" id="JACMSC010000018">
    <property type="protein sequence ID" value="KAG6475625.1"/>
    <property type="molecule type" value="Genomic_DNA"/>
</dbReference>
<feature type="region of interest" description="Disordered" evidence="1">
    <location>
        <begin position="1"/>
        <end position="54"/>
    </location>
</feature>
<dbReference type="InterPro" id="IPR050648">
    <property type="entry name" value="F-box_LRR-repeat"/>
</dbReference>
<gene>
    <name evidence="3" type="ORF">ZIOFF_064853</name>
</gene>
<proteinExistence type="predicted"/>
<evidence type="ECO:0000313" key="3">
    <source>
        <dbReference type="EMBL" id="KAG6475625.1"/>
    </source>
</evidence>
<keyword evidence="4" id="KW-1185">Reference proteome</keyword>
<dbReference type="PROSITE" id="PS50181">
    <property type="entry name" value="FBOX"/>
    <property type="match status" value="1"/>
</dbReference>
<comment type="caution">
    <text evidence="3">The sequence shown here is derived from an EMBL/GenBank/DDBJ whole genome shotgun (WGS) entry which is preliminary data.</text>
</comment>
<dbReference type="InterPro" id="IPR006553">
    <property type="entry name" value="Leu-rich_rpt_Cys-con_subtyp"/>
</dbReference>
<feature type="domain" description="F-box" evidence="2">
    <location>
        <begin position="99"/>
        <end position="137"/>
    </location>
</feature>
<accession>A0A8J5EWF2</accession>
<organism evidence="3 4">
    <name type="scientific">Zingiber officinale</name>
    <name type="common">Ginger</name>
    <name type="synonym">Amomum zingiber</name>
    <dbReference type="NCBI Taxonomy" id="94328"/>
    <lineage>
        <taxon>Eukaryota</taxon>
        <taxon>Viridiplantae</taxon>
        <taxon>Streptophyta</taxon>
        <taxon>Embryophyta</taxon>
        <taxon>Tracheophyta</taxon>
        <taxon>Spermatophyta</taxon>
        <taxon>Magnoliopsida</taxon>
        <taxon>Liliopsida</taxon>
        <taxon>Zingiberales</taxon>
        <taxon>Zingiberaceae</taxon>
        <taxon>Zingiber</taxon>
    </lineage>
</organism>